<evidence type="ECO:0000256" key="1">
    <source>
        <dbReference type="SAM" id="Phobius"/>
    </source>
</evidence>
<feature type="domain" description="Glycosyltransferase 2-like" evidence="2">
    <location>
        <begin position="9"/>
        <end position="170"/>
    </location>
</feature>
<dbReference type="Proteomes" id="UP000254701">
    <property type="component" value="Unassembled WGS sequence"/>
</dbReference>
<dbReference type="InterPro" id="IPR001173">
    <property type="entry name" value="Glyco_trans_2-like"/>
</dbReference>
<dbReference type="PANTHER" id="PTHR43685:SF2">
    <property type="entry name" value="GLYCOSYLTRANSFERASE 2-LIKE DOMAIN-CONTAINING PROTEIN"/>
    <property type="match status" value="1"/>
</dbReference>
<keyword evidence="3" id="KW-0808">Transferase</keyword>
<keyword evidence="1" id="KW-0812">Transmembrane</keyword>
<organism evidence="3 4">
    <name type="scientific">Aminobacter aminovorans</name>
    <name type="common">Chelatobacter heintzii</name>
    <dbReference type="NCBI Taxonomy" id="83263"/>
    <lineage>
        <taxon>Bacteria</taxon>
        <taxon>Pseudomonadati</taxon>
        <taxon>Pseudomonadota</taxon>
        <taxon>Alphaproteobacteria</taxon>
        <taxon>Hyphomicrobiales</taxon>
        <taxon>Phyllobacteriaceae</taxon>
        <taxon>Aminobacter</taxon>
    </lineage>
</organism>
<evidence type="ECO:0000313" key="4">
    <source>
        <dbReference type="Proteomes" id="UP000254701"/>
    </source>
</evidence>
<keyword evidence="1" id="KW-0472">Membrane</keyword>
<dbReference type="PANTHER" id="PTHR43685">
    <property type="entry name" value="GLYCOSYLTRANSFERASE"/>
    <property type="match status" value="1"/>
</dbReference>
<protein>
    <submittedName>
        <fullName evidence="3">Putative glycosyl transferase</fullName>
    </submittedName>
</protein>
<name>A0A380WJK9_AMIAI</name>
<feature type="transmembrane region" description="Helical" evidence="1">
    <location>
        <begin position="282"/>
        <end position="303"/>
    </location>
</feature>
<dbReference type="InterPro" id="IPR050834">
    <property type="entry name" value="Glycosyltransf_2"/>
</dbReference>
<dbReference type="OrthoDB" id="9801954at2"/>
<dbReference type="RefSeq" id="WP_115731326.1">
    <property type="nucleotide sequence ID" value="NZ_BAAAVY010000031.1"/>
</dbReference>
<dbReference type="Gene3D" id="3.90.550.10">
    <property type="entry name" value="Spore Coat Polysaccharide Biosynthesis Protein SpsA, Chain A"/>
    <property type="match status" value="1"/>
</dbReference>
<accession>A0A380WJK9</accession>
<evidence type="ECO:0000313" key="3">
    <source>
        <dbReference type="EMBL" id="SUU89101.1"/>
    </source>
</evidence>
<evidence type="ECO:0000259" key="2">
    <source>
        <dbReference type="Pfam" id="PF00535"/>
    </source>
</evidence>
<proteinExistence type="predicted"/>
<gene>
    <name evidence="3" type="ORF">NCTC10684_02334</name>
</gene>
<dbReference type="InterPro" id="IPR029044">
    <property type="entry name" value="Nucleotide-diphossugar_trans"/>
</dbReference>
<dbReference type="Pfam" id="PF00535">
    <property type="entry name" value="Glycos_transf_2"/>
    <property type="match status" value="1"/>
</dbReference>
<dbReference type="EMBL" id="UFSM01000001">
    <property type="protein sequence ID" value="SUU89101.1"/>
    <property type="molecule type" value="Genomic_DNA"/>
</dbReference>
<sequence length="314" mass="34626">MTASATSVSVIICAYADNRREQLQRAIASVLAQRSKATEIILVIDHNMPLWAYFFATYPAVTVIVNEGARGLSGARNTGVRRASSEILAFLDDDAVAASDWLEKMLPHYRNPSVIGLGGRVQPMWQVDRPRWFPEEFQWVVGCSYRGQPEKVEPVRNPIGCNMSFRRSIFDLTGGFREGIGRTAADAAGCEETELCIRALQAIPGSLILYDPAMSVHHQVTAERAGWRYFRKRCLAEGRSKTQVVNAVGALDGLSSEQRYVMRVLPAGVLRGVGDAVLKLDMWGLARAAGIFFGLGFTTMGYVSARLSRARRHA</sequence>
<reference evidence="3 4" key="1">
    <citation type="submission" date="2018-06" db="EMBL/GenBank/DDBJ databases">
        <authorList>
            <consortium name="Pathogen Informatics"/>
            <person name="Doyle S."/>
        </authorList>
    </citation>
    <scope>NUCLEOTIDE SEQUENCE [LARGE SCALE GENOMIC DNA]</scope>
    <source>
        <strain evidence="3 4">NCTC10684</strain>
    </source>
</reference>
<dbReference type="AlphaFoldDB" id="A0A380WJK9"/>
<keyword evidence="1" id="KW-1133">Transmembrane helix</keyword>
<dbReference type="SUPFAM" id="SSF53448">
    <property type="entry name" value="Nucleotide-diphospho-sugar transferases"/>
    <property type="match status" value="1"/>
</dbReference>
<dbReference type="GO" id="GO:0016740">
    <property type="term" value="F:transferase activity"/>
    <property type="evidence" value="ECO:0007669"/>
    <property type="project" value="UniProtKB-KW"/>
</dbReference>